<reference evidence="6 7" key="1">
    <citation type="journal article" date="2023" name="Elife">
        <title>Identification of key yeast species and microbe-microbe interactions impacting larval growth of Drosophila in the wild.</title>
        <authorList>
            <person name="Mure A."/>
            <person name="Sugiura Y."/>
            <person name="Maeda R."/>
            <person name="Honda K."/>
            <person name="Sakurai N."/>
            <person name="Takahashi Y."/>
            <person name="Watada M."/>
            <person name="Katoh T."/>
            <person name="Gotoh A."/>
            <person name="Gotoh Y."/>
            <person name="Taniguchi I."/>
            <person name="Nakamura K."/>
            <person name="Hayashi T."/>
            <person name="Katayama T."/>
            <person name="Uemura T."/>
            <person name="Hattori Y."/>
        </authorList>
    </citation>
    <scope>NUCLEOTIDE SEQUENCE [LARGE SCALE GENOMIC DNA]</scope>
    <source>
        <strain evidence="6 7">SC-9</strain>
    </source>
</reference>
<dbReference type="PANTHER" id="PTHR15407">
    <property type="entry name" value="FUKUTIN-RELATED"/>
    <property type="match status" value="1"/>
</dbReference>
<dbReference type="InterPro" id="IPR009644">
    <property type="entry name" value="FKTN/MNN4/W02B3.4-1"/>
</dbReference>
<keyword evidence="2" id="KW-0812">Transmembrane</keyword>
<dbReference type="Proteomes" id="UP001360560">
    <property type="component" value="Unassembled WGS sequence"/>
</dbReference>
<evidence type="ECO:0000313" key="6">
    <source>
        <dbReference type="EMBL" id="GMM37896.1"/>
    </source>
</evidence>
<dbReference type="PANTHER" id="PTHR15407:SF28">
    <property type="entry name" value="RIBITOL-5-PHOSPHATE TRANSFERASE FKTN"/>
    <property type="match status" value="1"/>
</dbReference>
<evidence type="ECO:0000256" key="1">
    <source>
        <dbReference type="ARBA" id="ARBA00004167"/>
    </source>
</evidence>
<dbReference type="GeneID" id="90075871"/>
<evidence type="ECO:0000313" key="7">
    <source>
        <dbReference type="Proteomes" id="UP001360560"/>
    </source>
</evidence>
<dbReference type="RefSeq" id="XP_064854892.1">
    <property type="nucleotide sequence ID" value="XM_064998820.1"/>
</dbReference>
<feature type="domain" description="LicD/FKTN/FKRP nucleotidyltransferase" evidence="5">
    <location>
        <begin position="692"/>
        <end position="900"/>
    </location>
</feature>
<organism evidence="6 7">
    <name type="scientific">Saccharomycopsis crataegensis</name>
    <dbReference type="NCBI Taxonomy" id="43959"/>
    <lineage>
        <taxon>Eukaryota</taxon>
        <taxon>Fungi</taxon>
        <taxon>Dikarya</taxon>
        <taxon>Ascomycota</taxon>
        <taxon>Saccharomycotina</taxon>
        <taxon>Saccharomycetes</taxon>
        <taxon>Saccharomycopsidaceae</taxon>
        <taxon>Saccharomycopsis</taxon>
    </lineage>
</organism>
<keyword evidence="7" id="KW-1185">Reference proteome</keyword>
<dbReference type="AlphaFoldDB" id="A0AAV5QTP1"/>
<dbReference type="GO" id="GO:0009100">
    <property type="term" value="P:glycoprotein metabolic process"/>
    <property type="evidence" value="ECO:0007669"/>
    <property type="project" value="UniProtKB-ARBA"/>
</dbReference>
<keyword evidence="3" id="KW-1133">Transmembrane helix</keyword>
<comment type="caution">
    <text evidence="6">The sequence shown here is derived from an EMBL/GenBank/DDBJ whole genome shotgun (WGS) entry which is preliminary data.</text>
</comment>
<protein>
    <recommendedName>
        <fullName evidence="5">LicD/FKTN/FKRP nucleotidyltransferase domain-containing protein</fullName>
    </recommendedName>
</protein>
<evidence type="ECO:0000256" key="2">
    <source>
        <dbReference type="ARBA" id="ARBA00022692"/>
    </source>
</evidence>
<comment type="subcellular location">
    <subcellularLocation>
        <location evidence="1">Membrane</location>
        <topology evidence="1">Single-pass membrane protein</topology>
    </subcellularLocation>
</comment>
<proteinExistence type="predicted"/>
<keyword evidence="4" id="KW-0472">Membrane</keyword>
<dbReference type="EMBL" id="BTFZ01000013">
    <property type="protein sequence ID" value="GMM37896.1"/>
    <property type="molecule type" value="Genomic_DNA"/>
</dbReference>
<evidence type="ECO:0000256" key="4">
    <source>
        <dbReference type="ARBA" id="ARBA00023136"/>
    </source>
</evidence>
<evidence type="ECO:0000259" key="5">
    <source>
        <dbReference type="Pfam" id="PF04991"/>
    </source>
</evidence>
<gene>
    <name evidence="6" type="ORF">DASC09_052210</name>
</gene>
<dbReference type="Pfam" id="PF04991">
    <property type="entry name" value="LicD"/>
    <property type="match status" value="1"/>
</dbReference>
<dbReference type="InterPro" id="IPR007074">
    <property type="entry name" value="LicD/FKTN/FKRP_NTP_transf"/>
</dbReference>
<evidence type="ECO:0000256" key="3">
    <source>
        <dbReference type="ARBA" id="ARBA00022989"/>
    </source>
</evidence>
<dbReference type="GO" id="GO:0016020">
    <property type="term" value="C:membrane"/>
    <property type="evidence" value="ECO:0007669"/>
    <property type="project" value="UniProtKB-SubCell"/>
</dbReference>
<name>A0AAV5QTP1_9ASCO</name>
<accession>A0AAV5QTP1</accession>
<sequence>MYKTRYLFRRLRKLSFPILCALSLLLILFHLFGLSSNSLDSLASISYGLLNQPHNYYYPSSKYASEIPYAKPQSDIFNLYDIDTTKEISELSYYQIFNPYFENQTETFNEKLTHLVKAHNIRPSEVFTPIDETVSQVKIPAYFIEDYLLKKLESSPKTISKDLRSKIISLKHFDTKNILKFADRHLPLFYNYDYRLSLAIYSNYIRHHVTDTNNLETLMLPFSWYDFTDLSIINEDIKLQYFWNWLLYNYQNFPQTFKNQLLTIYFGEEMTQKKLDSKYDSPRRSFNLNLDNFEMFLRQFNIDMNSCEIFLKDDAVSTELIEMIDDLYSYNFVNGGGYPSNKHLKSLESINIKDLLPSDLEKINAITKSRTFDTCQNFNQIQQSSRVDYPEYITNQNVYQPGIGFNVIHGTRDKFHLVQRVMYAKSYLYNYNGINNEDIKPFKLTILADSEVHQVTISQNKTVFSERLLENGMIESYIENELVKTNKYTLESLWESKDEIFIDFIEEFNALDSTIHKSEPSVIKPFEETDEDINWMINYVKPKTEVDFYIDSFVNIDSADAIQRFHSRVPQDEFFKKKNQMAQSSNNNQPDDDIVYEKIFEDNLASTETSNPLRMTRNLFKFYKSIKFSNGFVDVRKVPKYFYEIRLLPDKPGEKVPNTGHFDWRFFTDHFHSQVQTQNSLSHLLGTWLTLTKKYKLNTWIAHGTLLGWYFNAKNLAWDTDMDVQMPINDLNKLCLKFNQSVIIENPKKGLGMYFLDCGSSITHRSKENGRNNIDARLIDTKTGFYIDITGVSFSGSKTPNDYFDIINWEEGVFHDNEKETEFNKALQGPENQFNREYLKLLEKSNFKNLHSNLKLKIVNCRNNHFVELEKLLPLRKTLMEGVEAYVPNDFTGILQREYKIKWNRPSFGNWIYIPKLGNWIRESSLKNLFRRFLAINENKINPATYQHYPSDSGAPMLNDKIRNYYSTNFEKQLKLLQTQTKDQKFDFKEEVFEQYGYPFNFTRDSETFMILEHDPKYRWEFLLSKQLVEYHEKELLAFKESKSLSDQERKSVNYKRPDFYLQAQIEKQQEEM</sequence>